<proteinExistence type="predicted"/>
<dbReference type="Proteomes" id="UP000287996">
    <property type="component" value="Unassembled WGS sequence"/>
</dbReference>
<feature type="transmembrane region" description="Helical" evidence="1">
    <location>
        <begin position="6"/>
        <end position="32"/>
    </location>
</feature>
<keyword evidence="1" id="KW-0472">Membrane</keyword>
<dbReference type="OrthoDB" id="7065967at2"/>
<keyword evidence="1" id="KW-1133">Transmembrane helix</keyword>
<protein>
    <submittedName>
        <fullName evidence="2">Uncharacterized protein</fullName>
    </submittedName>
</protein>
<dbReference type="AlphaFoldDB" id="A0A432ZT51"/>
<evidence type="ECO:0000256" key="1">
    <source>
        <dbReference type="SAM" id="Phobius"/>
    </source>
</evidence>
<name>A0A432ZT51_9GAMM</name>
<sequence length="94" mass="10109">MYFSTFVLVMIVTVGVIAFGASLVARALNVIVRSMFKARPVRVVSQTASPITGDVIEPEQSEQNPPVGFITGRIIDGEVIRPALHCNKSLAGPR</sequence>
<keyword evidence="3" id="KW-1185">Reference proteome</keyword>
<reference evidence="2 3" key="1">
    <citation type="journal article" date="2011" name="Front. Microbiol.">
        <title>Genomic signatures of strain selection and enhancement in Bacillus atrophaeus var. globigii, a historical biowarfare simulant.</title>
        <authorList>
            <person name="Gibbons H.S."/>
            <person name="Broomall S.M."/>
            <person name="McNew L.A."/>
            <person name="Daligault H."/>
            <person name="Chapman C."/>
            <person name="Bruce D."/>
            <person name="Karavis M."/>
            <person name="Krepps M."/>
            <person name="McGregor P.A."/>
            <person name="Hong C."/>
            <person name="Park K.H."/>
            <person name="Akmal A."/>
            <person name="Feldman A."/>
            <person name="Lin J.S."/>
            <person name="Chang W.E."/>
            <person name="Higgs B.W."/>
            <person name="Demirev P."/>
            <person name="Lindquist J."/>
            <person name="Liem A."/>
            <person name="Fochler E."/>
            <person name="Read T.D."/>
            <person name="Tapia R."/>
            <person name="Johnson S."/>
            <person name="Bishop-Lilly K.A."/>
            <person name="Detter C."/>
            <person name="Han C."/>
            <person name="Sozhamannan S."/>
            <person name="Rosenzweig C.N."/>
            <person name="Skowronski E.W."/>
        </authorList>
    </citation>
    <scope>NUCLEOTIDE SEQUENCE [LARGE SCALE GENOMIC DNA]</scope>
    <source>
        <strain evidence="2 3">CC-PW-9</strain>
    </source>
</reference>
<gene>
    <name evidence="2" type="ORF">CWI84_02545</name>
</gene>
<comment type="caution">
    <text evidence="2">The sequence shown here is derived from an EMBL/GenBank/DDBJ whole genome shotgun (WGS) entry which is preliminary data.</text>
</comment>
<dbReference type="RefSeq" id="WP_126841008.1">
    <property type="nucleotide sequence ID" value="NZ_PIQH01000002.1"/>
</dbReference>
<dbReference type="EMBL" id="PIQH01000002">
    <property type="protein sequence ID" value="RUO81011.1"/>
    <property type="molecule type" value="Genomic_DNA"/>
</dbReference>
<organism evidence="2 3">
    <name type="scientific">Idiomarina tyrosinivorans</name>
    <dbReference type="NCBI Taxonomy" id="1445662"/>
    <lineage>
        <taxon>Bacteria</taxon>
        <taxon>Pseudomonadati</taxon>
        <taxon>Pseudomonadota</taxon>
        <taxon>Gammaproteobacteria</taxon>
        <taxon>Alteromonadales</taxon>
        <taxon>Idiomarinaceae</taxon>
        <taxon>Idiomarina</taxon>
    </lineage>
</organism>
<evidence type="ECO:0000313" key="3">
    <source>
        <dbReference type="Proteomes" id="UP000287996"/>
    </source>
</evidence>
<accession>A0A432ZT51</accession>
<keyword evidence="1" id="KW-0812">Transmembrane</keyword>
<evidence type="ECO:0000313" key="2">
    <source>
        <dbReference type="EMBL" id="RUO81011.1"/>
    </source>
</evidence>